<dbReference type="Proteomes" id="UP000009011">
    <property type="component" value="Chromosome"/>
</dbReference>
<feature type="binding site" evidence="3">
    <location>
        <position position="48"/>
    </location>
    <ligand>
        <name>a divalent metal cation</name>
        <dbReference type="ChEBI" id="CHEBI:60240"/>
    </ligand>
</feature>
<dbReference type="HOGENOM" id="CLU_1746178_0_0_10"/>
<dbReference type="InterPro" id="IPR007837">
    <property type="entry name" value="DinB"/>
</dbReference>
<name>I6Z6Y3_MELRP</name>
<gene>
    <name evidence="4" type="ordered locus">MROS_1671</name>
</gene>
<evidence type="ECO:0000313" key="4">
    <source>
        <dbReference type="EMBL" id="AFN74905.1"/>
    </source>
</evidence>
<keyword evidence="5" id="KW-1185">Reference proteome</keyword>
<dbReference type="KEGG" id="mro:MROS_1671"/>
<dbReference type="GO" id="GO:0046872">
    <property type="term" value="F:metal ion binding"/>
    <property type="evidence" value="ECO:0007669"/>
    <property type="project" value="UniProtKB-KW"/>
</dbReference>
<protein>
    <submittedName>
        <fullName evidence="4">DinB family protein</fullName>
    </submittedName>
</protein>
<dbReference type="Pfam" id="PF05163">
    <property type="entry name" value="DinB"/>
    <property type="match status" value="1"/>
</dbReference>
<evidence type="ECO:0000313" key="5">
    <source>
        <dbReference type="Proteomes" id="UP000009011"/>
    </source>
</evidence>
<organism evidence="4 5">
    <name type="scientific">Melioribacter roseus (strain DSM 23840 / JCM 17771 / VKM B-2668 / P3M-2)</name>
    <dbReference type="NCBI Taxonomy" id="1191523"/>
    <lineage>
        <taxon>Bacteria</taxon>
        <taxon>Pseudomonadati</taxon>
        <taxon>Ignavibacteriota</taxon>
        <taxon>Ignavibacteria</taxon>
        <taxon>Ignavibacteriales</taxon>
        <taxon>Melioribacteraceae</taxon>
        <taxon>Melioribacter</taxon>
    </lineage>
</organism>
<dbReference type="RefSeq" id="WP_014856339.1">
    <property type="nucleotide sequence ID" value="NC_018178.1"/>
</dbReference>
<dbReference type="Gene3D" id="1.20.120.450">
    <property type="entry name" value="dinb family like domain"/>
    <property type="match status" value="1"/>
</dbReference>
<keyword evidence="2 3" id="KW-0479">Metal-binding</keyword>
<dbReference type="OrthoDB" id="119432at2"/>
<sequence length="166" mass="18930">MYRKVSDFLEDWKSETDSTLKVFSGLTDECLNKKFHENVRSAGRIAWHMVLTIVEMAQLMGLKISALEKEAPMPATVRELIDKFNETASGLYSGIEKNWTDETLLREDDLFGELWKRGKSLSVIMAHHIHHLGQLTVVMRFAGLKVPGVYGPAKEEWADYGMDPQE</sequence>
<evidence type="ECO:0000256" key="2">
    <source>
        <dbReference type="ARBA" id="ARBA00022723"/>
    </source>
</evidence>
<dbReference type="AlphaFoldDB" id="I6Z6Y3"/>
<evidence type="ECO:0000256" key="3">
    <source>
        <dbReference type="PIRSR" id="PIRSR607837-1"/>
    </source>
</evidence>
<feature type="binding site" evidence="3">
    <location>
        <position position="127"/>
    </location>
    <ligand>
        <name>a divalent metal cation</name>
        <dbReference type="ChEBI" id="CHEBI:60240"/>
    </ligand>
</feature>
<evidence type="ECO:0000256" key="1">
    <source>
        <dbReference type="ARBA" id="ARBA00008635"/>
    </source>
</evidence>
<dbReference type="eggNOG" id="COG2318">
    <property type="taxonomic scope" value="Bacteria"/>
</dbReference>
<comment type="similarity">
    <text evidence="1">Belongs to the DinB family.</text>
</comment>
<dbReference type="STRING" id="1191523.MROS_1671"/>
<dbReference type="EMBL" id="CP003557">
    <property type="protein sequence ID" value="AFN74905.1"/>
    <property type="molecule type" value="Genomic_DNA"/>
</dbReference>
<dbReference type="InterPro" id="IPR034660">
    <property type="entry name" value="DinB/YfiT-like"/>
</dbReference>
<accession>I6Z6Y3</accession>
<proteinExistence type="inferred from homology"/>
<reference evidence="4 5" key="1">
    <citation type="journal article" date="2013" name="PLoS ONE">
        <title>Genomic analysis of Melioribacter roseus, facultatively anaerobic organotrophic bacterium representing a novel deep lineage within Bacteriodetes/Chlorobi group.</title>
        <authorList>
            <person name="Kadnikov V.V."/>
            <person name="Mardanov A.V."/>
            <person name="Podosokorskaya O.A."/>
            <person name="Gavrilov S.N."/>
            <person name="Kublanov I.V."/>
            <person name="Beletsky A.V."/>
            <person name="Bonch-Osmolovskaya E.A."/>
            <person name="Ravin N.V."/>
        </authorList>
    </citation>
    <scope>NUCLEOTIDE SEQUENCE [LARGE SCALE GENOMIC DNA]</scope>
    <source>
        <strain evidence="5">JCM 17771 / P3M-2</strain>
    </source>
</reference>
<dbReference type="SUPFAM" id="SSF109854">
    <property type="entry name" value="DinB/YfiT-like putative metalloenzymes"/>
    <property type="match status" value="1"/>
</dbReference>
<feature type="binding site" evidence="3">
    <location>
        <position position="131"/>
    </location>
    <ligand>
        <name>a divalent metal cation</name>
        <dbReference type="ChEBI" id="CHEBI:60240"/>
    </ligand>
</feature>